<evidence type="ECO:0000256" key="5">
    <source>
        <dbReference type="ARBA" id="ARBA00023136"/>
    </source>
</evidence>
<dbReference type="InterPro" id="IPR017104">
    <property type="entry name" value="AP2_complex_asu"/>
</dbReference>
<name>A0A0M4J443_EMIHU</name>
<keyword evidence="5" id="KW-0472">Membrane</keyword>
<feature type="domain" description="Clathrin adaptor alpha/beta/gamma-adaptin appendage Ig-like subdomain" evidence="8">
    <location>
        <begin position="620"/>
        <end position="729"/>
    </location>
</feature>
<dbReference type="GO" id="GO:0006886">
    <property type="term" value="P:intracellular protein transport"/>
    <property type="evidence" value="ECO:0007669"/>
    <property type="project" value="InterPro"/>
</dbReference>
<dbReference type="InterPro" id="IPR003164">
    <property type="entry name" value="Clathrin_a-adaptin_app_sub_C"/>
</dbReference>
<dbReference type="Pfam" id="PF02883">
    <property type="entry name" value="Alpha_adaptinC2"/>
    <property type="match status" value="1"/>
</dbReference>
<dbReference type="SUPFAM" id="SSF55711">
    <property type="entry name" value="Subdomain of clathrin and coatomer appendage domain"/>
    <property type="match status" value="1"/>
</dbReference>
<dbReference type="InterPro" id="IPR009028">
    <property type="entry name" value="Coatomer/calthrin_app_sub_C"/>
</dbReference>
<feature type="binding site" evidence="7">
    <location>
        <begin position="2"/>
        <end position="3"/>
    </location>
    <ligand>
        <name>a 1,2-diacyl-sn-glycero-3-phospho-(1D-myo-inositol-3,4,5-trisphosphate)</name>
        <dbReference type="ChEBI" id="CHEBI:57836"/>
    </ligand>
</feature>
<dbReference type="AlphaFoldDB" id="A0A0M4J443"/>
<dbReference type="Pfam" id="PF02296">
    <property type="entry name" value="Alpha_adaptin_C"/>
    <property type="match status" value="1"/>
</dbReference>
<dbReference type="GO" id="GO:0035615">
    <property type="term" value="F:clathrin adaptor activity"/>
    <property type="evidence" value="ECO:0007669"/>
    <property type="project" value="InterPro"/>
</dbReference>
<keyword evidence="2" id="KW-0813">Transport</keyword>
<evidence type="ECO:0000259" key="8">
    <source>
        <dbReference type="SMART" id="SM00809"/>
    </source>
</evidence>
<dbReference type="InterPro" id="IPR002553">
    <property type="entry name" value="Clathrin/coatomer_adapt-like_N"/>
</dbReference>
<evidence type="ECO:0000256" key="6">
    <source>
        <dbReference type="ARBA" id="ARBA00023176"/>
    </source>
</evidence>
<dbReference type="EMBL" id="KP892597">
    <property type="protein sequence ID" value="ALD47926.1"/>
    <property type="molecule type" value="Genomic_DNA"/>
</dbReference>
<dbReference type="SMART" id="SM00809">
    <property type="entry name" value="Alpha_adaptinC2"/>
    <property type="match status" value="1"/>
</dbReference>
<dbReference type="InterPro" id="IPR012295">
    <property type="entry name" value="TBP_dom_sf"/>
</dbReference>
<dbReference type="Gene3D" id="3.30.310.10">
    <property type="entry name" value="TATA-Binding Protein"/>
    <property type="match status" value="1"/>
</dbReference>
<sequence length="856" mass="95052">MRGLTVFISDLRNCSSKEQEEKRVEKEMAHIRSKFTSDSNMNGYNRKKYVWKILYMYMLGYEVDFGHMEAVNLLSSQKYSEKSVGYAWCALMLREGDELLRLIINSIRVDLISRNDNAVCLALNSICNVGGKEFAETLSNDVLKLLTHNITKTYVRKKAALTALRLFRKSNDTLPAEQWADRILALLDEKNIGVLTSVTSLVLGVLAVDSAGWEAAAPKAARTLTRLVLNKDYSNDYLYYGIPTPWLQIKLLKVLQHFPPPEEHALKLRVSEVLQRIVSGTEVTKNVNKNNATHAVLFEAINLSIHLGQSSETLPQCINLLGRFISIREANIRYLGLDTMARLSQEQPHTLDDLKKHQSTILFSLKDPDISIRRRALDLVYAMCDTATVKETVSELLNYLDNADDHIKEELVLKIAILSERFASDNSWYVDVVLQLVRSAGDQVADEVWYRIVQIVTNQGEDLQRYAAQGVWTILNAEVLPHKNLVKVAGYVLGEFGHTIAESPGSSPSEQITLLHKHFRNADPDVRALLLNTYVKIAHTYAEVAQMVSEVMQQHSAAMDQEVQQRAAEYISLSAPSLASIKGTVLEMMPHFTERESIVSKALASKSKGDDPEAPTRRWLALCMRNDGVLFEDATLQIGVKMEFNGHQGRMALFFGNKGQFPLQQLATVLSPCPQLAIQVSPLPSTLQPRQQLSQNFLIECNAPFGDGPQVKVSFMGGSGPAQIVARLPLNPSKFFAPLVTDGGDFFRRWKLFEGKELQKIFKLKTAPLAEPEVERVCAGGMKMAVLRGVDPNTANYVVAGWMAVKGGAPQSDTASVLMRLEVNAAAGMCRASVRASDAGLATAVAQIVQSHLAAP</sequence>
<dbReference type="InterPro" id="IPR013041">
    <property type="entry name" value="Clathrin_app_Ig-like_sf"/>
</dbReference>
<dbReference type="PIRSF" id="PIRSF037091">
    <property type="entry name" value="AP2_complex_alpha"/>
    <property type="match status" value="1"/>
</dbReference>
<dbReference type="PANTHER" id="PTHR22780">
    <property type="entry name" value="ADAPTIN, ALPHA/GAMMA/EPSILON"/>
    <property type="match status" value="1"/>
</dbReference>
<evidence type="ECO:0000256" key="7">
    <source>
        <dbReference type="PIRSR" id="PIRSR037091-1"/>
    </source>
</evidence>
<evidence type="ECO:0000256" key="3">
    <source>
        <dbReference type="ARBA" id="ARBA00022583"/>
    </source>
</evidence>
<dbReference type="InterPro" id="IPR016024">
    <property type="entry name" value="ARM-type_fold"/>
</dbReference>
<dbReference type="Gene3D" id="2.60.40.1230">
    <property type="match status" value="1"/>
</dbReference>
<accession>A0A0M4J443</accession>
<comment type="subcellular location">
    <subcellularLocation>
        <location evidence="1">Membrane</location>
        <location evidence="1">Coated pit</location>
        <topology evidence="1">Peripheral membrane protein</topology>
        <orientation evidence="1">Cytoplasmic side</orientation>
    </subcellularLocation>
</comment>
<feature type="binding site" evidence="7">
    <location>
        <position position="44"/>
    </location>
    <ligand>
        <name>a 1,2-diacyl-sn-glycero-3-phospho-(1D-myo-inositol-3,4,5-trisphosphate)</name>
        <dbReference type="ChEBI" id="CHEBI:57836"/>
    </ligand>
</feature>
<evidence type="ECO:0000256" key="2">
    <source>
        <dbReference type="ARBA" id="ARBA00022448"/>
    </source>
</evidence>
<organism evidence="9">
    <name type="scientific">Emiliania huxleyi</name>
    <name type="common">Coccolithophore</name>
    <name type="synonym">Pontosphaera huxleyi</name>
    <dbReference type="NCBI Taxonomy" id="2903"/>
    <lineage>
        <taxon>Eukaryota</taxon>
        <taxon>Haptista</taxon>
        <taxon>Haptophyta</taxon>
        <taxon>Prymnesiophyceae</taxon>
        <taxon>Isochrysidales</taxon>
        <taxon>Noelaerhabdaceae</taxon>
        <taxon>Emiliania</taxon>
    </lineage>
</organism>
<evidence type="ECO:0000256" key="4">
    <source>
        <dbReference type="ARBA" id="ARBA00022927"/>
    </source>
</evidence>
<dbReference type="InterPro" id="IPR050840">
    <property type="entry name" value="Adaptor_Complx_Large_Subunit"/>
</dbReference>
<keyword evidence="6" id="KW-0168">Coated pit</keyword>
<dbReference type="Pfam" id="PF01602">
    <property type="entry name" value="Adaptin_N"/>
    <property type="match status" value="1"/>
</dbReference>
<dbReference type="SUPFAM" id="SSF49348">
    <property type="entry name" value="Clathrin adaptor appendage domain"/>
    <property type="match status" value="1"/>
</dbReference>
<gene>
    <name evidence="9" type="primary">AP2A</name>
</gene>
<dbReference type="GO" id="GO:0030122">
    <property type="term" value="C:AP-2 adaptor complex"/>
    <property type="evidence" value="ECO:0007669"/>
    <property type="project" value="InterPro"/>
</dbReference>
<feature type="binding site" evidence="7">
    <location>
        <begin position="48"/>
        <end position="52"/>
    </location>
    <ligand>
        <name>a 1,2-diacyl-sn-glycero-3-phospho-(1D-myo-inositol-3,4,5-trisphosphate)</name>
        <dbReference type="ChEBI" id="CHEBI:57836"/>
    </ligand>
</feature>
<dbReference type="Gene3D" id="1.25.10.10">
    <property type="entry name" value="Leucine-rich Repeat Variant"/>
    <property type="match status" value="1"/>
</dbReference>
<feature type="binding site" evidence="7">
    <location>
        <position position="34"/>
    </location>
    <ligand>
        <name>a 1,2-diacyl-sn-glycero-3-phospho-(1D-myo-inositol-3,4,5-trisphosphate)</name>
        <dbReference type="ChEBI" id="CHEBI:57836"/>
    </ligand>
</feature>
<proteinExistence type="predicted"/>
<dbReference type="SUPFAM" id="SSF48371">
    <property type="entry name" value="ARM repeat"/>
    <property type="match status" value="1"/>
</dbReference>
<evidence type="ECO:0000313" key="9">
    <source>
        <dbReference type="EMBL" id="ALD47926.1"/>
    </source>
</evidence>
<protein>
    <submittedName>
        <fullName evidence="9">Adaptor protein complex 2 subunit alpha</fullName>
    </submittedName>
</protein>
<keyword evidence="3" id="KW-0254">Endocytosis</keyword>
<reference evidence="9" key="1">
    <citation type="journal article" date="2015" name="Protist">
        <title>Losses, Expansions, and Novel Subunit Discovery of Adaptor Protein Complexes in Haptophyte Algae.</title>
        <authorList>
            <person name="Lee L.J.Y."/>
            <person name="Klute M.J."/>
            <person name="Herman E.K."/>
            <person name="Read B."/>
            <person name="Dacks J.B."/>
        </authorList>
    </citation>
    <scope>NUCLEOTIDE SEQUENCE</scope>
    <source>
        <strain evidence="9">EH2</strain>
    </source>
</reference>
<keyword evidence="4" id="KW-0653">Protein transport</keyword>
<evidence type="ECO:0000256" key="1">
    <source>
        <dbReference type="ARBA" id="ARBA00004277"/>
    </source>
</evidence>
<dbReference type="InterPro" id="IPR011989">
    <property type="entry name" value="ARM-like"/>
</dbReference>
<dbReference type="InterPro" id="IPR008152">
    <property type="entry name" value="Clathrin_a/b/g-adaptin_app_Ig"/>
</dbReference>
<dbReference type="GO" id="GO:0072583">
    <property type="term" value="P:clathrin-dependent endocytosis"/>
    <property type="evidence" value="ECO:0007669"/>
    <property type="project" value="InterPro"/>
</dbReference>